<dbReference type="EMBL" id="JOWA01000077">
    <property type="protein sequence ID" value="KEZ45504.1"/>
    <property type="molecule type" value="Genomic_DNA"/>
</dbReference>
<dbReference type="AlphaFoldDB" id="A0A084GDU2"/>
<dbReference type="HOGENOM" id="CLU_030506_0_0_1"/>
<accession>A0A084GDU2</accession>
<dbReference type="SUPFAM" id="SSF110857">
    <property type="entry name" value="Gamma-glutamyl cyclotransferase-like"/>
    <property type="match status" value="1"/>
</dbReference>
<dbReference type="EC" id="4.3.2.9" evidence="1"/>
<protein>
    <recommendedName>
        <fullName evidence="1">gamma-glutamylcyclotransferase</fullName>
        <ecNumber evidence="1">4.3.2.9</ecNumber>
    </recommendedName>
</protein>
<organism evidence="5 6">
    <name type="scientific">Pseudallescheria apiosperma</name>
    <name type="common">Scedosporium apiospermum</name>
    <dbReference type="NCBI Taxonomy" id="563466"/>
    <lineage>
        <taxon>Eukaryota</taxon>
        <taxon>Fungi</taxon>
        <taxon>Dikarya</taxon>
        <taxon>Ascomycota</taxon>
        <taxon>Pezizomycotina</taxon>
        <taxon>Sordariomycetes</taxon>
        <taxon>Hypocreomycetidae</taxon>
        <taxon>Microascales</taxon>
        <taxon>Microascaceae</taxon>
        <taxon>Scedosporium</taxon>
    </lineage>
</organism>
<comment type="caution">
    <text evidence="5">The sequence shown here is derived from an EMBL/GenBank/DDBJ whole genome shotgun (WGS) entry which is preliminary data.</text>
</comment>
<feature type="binding site" evidence="4">
    <location>
        <begin position="8"/>
        <end position="13"/>
    </location>
    <ligand>
        <name>substrate</name>
    </ligand>
</feature>
<feature type="active site" description="Proton acceptor" evidence="3">
    <location>
        <position position="88"/>
    </location>
</feature>
<evidence type="ECO:0000256" key="4">
    <source>
        <dbReference type="PIRSR" id="PIRSR617939-2"/>
    </source>
</evidence>
<name>A0A084GDU2_PSEDA</name>
<keyword evidence="6" id="KW-1185">Reference proteome</keyword>
<dbReference type="GeneID" id="27720898"/>
<dbReference type="InterPro" id="IPR017939">
    <property type="entry name" value="G-Glutamylcylcotransferase"/>
</dbReference>
<feature type="binding site" evidence="4">
    <location>
        <position position="170"/>
    </location>
    <ligand>
        <name>substrate</name>
    </ligand>
</feature>
<dbReference type="PANTHER" id="PTHR12935">
    <property type="entry name" value="GAMMA-GLUTAMYLCYCLOTRANSFERASE"/>
    <property type="match status" value="1"/>
</dbReference>
<dbReference type="InterPro" id="IPR036568">
    <property type="entry name" value="GGCT-like_sf"/>
</dbReference>
<evidence type="ECO:0000313" key="5">
    <source>
        <dbReference type="EMBL" id="KEZ45504.1"/>
    </source>
</evidence>
<sequence length="277" mass="30657">MENSLVWYFAYGSNMSSAVMARRGIKPIDAKNVVINTHILVFDVFGVPFTEPAMAGIKQRPADHSEPSVHGVAYLLSASDYNRLKVSEGAGTGYREVMLDAEVVGGLGDLDQGPAKRRGTSDVPGTVDGVVSRRILRGEAAVSNPTLTVSTLVARHPFHPTPPPLPSLRYMNLLIDGAVERAFPETYLLYLQSLPTYTAPELNRLHEFCAVRMFLGFWRPILVFVMKRIKAKADPDEDNASAWAAATVNILFRTMWVYHDAVHRKIWRCDGGRSTAQ</sequence>
<dbReference type="CDD" id="cd06661">
    <property type="entry name" value="GGCT_like"/>
    <property type="match status" value="1"/>
</dbReference>
<gene>
    <name evidence="5" type="ORF">SAPIO_CDS1826</name>
</gene>
<keyword evidence="2" id="KW-0456">Lyase</keyword>
<dbReference type="OrthoDB" id="2017317at2759"/>
<evidence type="ECO:0000256" key="2">
    <source>
        <dbReference type="ARBA" id="ARBA00023239"/>
    </source>
</evidence>
<proteinExistence type="predicted"/>
<dbReference type="Gene3D" id="3.10.490.10">
    <property type="entry name" value="Gamma-glutamyl cyclotransferase-like"/>
    <property type="match status" value="1"/>
</dbReference>
<dbReference type="Proteomes" id="UP000028545">
    <property type="component" value="Unassembled WGS sequence"/>
</dbReference>
<reference evidence="5 6" key="1">
    <citation type="journal article" date="2014" name="Genome Announc.">
        <title>Draft genome sequence of the pathogenic fungus Scedosporium apiospermum.</title>
        <authorList>
            <person name="Vandeputte P."/>
            <person name="Ghamrawi S."/>
            <person name="Rechenmann M."/>
            <person name="Iltis A."/>
            <person name="Giraud S."/>
            <person name="Fleury M."/>
            <person name="Thornton C."/>
            <person name="Delhaes L."/>
            <person name="Meyer W."/>
            <person name="Papon N."/>
            <person name="Bouchara J.P."/>
        </authorList>
    </citation>
    <scope>NUCLEOTIDE SEQUENCE [LARGE SCALE GENOMIC DNA]</scope>
    <source>
        <strain evidence="5 6">IHEM 14462</strain>
    </source>
</reference>
<dbReference type="PANTHER" id="PTHR12935:SF0">
    <property type="entry name" value="GAMMA-GLUTAMYLCYCLOTRANSFERASE"/>
    <property type="match status" value="1"/>
</dbReference>
<dbReference type="VEuPathDB" id="FungiDB:SAPIO_CDS1826"/>
<dbReference type="RefSeq" id="XP_016645303.1">
    <property type="nucleotide sequence ID" value="XM_016785006.1"/>
</dbReference>
<evidence type="ECO:0000256" key="1">
    <source>
        <dbReference type="ARBA" id="ARBA00012346"/>
    </source>
</evidence>
<dbReference type="GO" id="GO:0003839">
    <property type="term" value="F:gamma-glutamylcyclotransferase activity"/>
    <property type="evidence" value="ECO:0007669"/>
    <property type="project" value="UniProtKB-EC"/>
</dbReference>
<dbReference type="KEGG" id="sapo:SAPIO_CDS1826"/>
<dbReference type="InterPro" id="IPR013024">
    <property type="entry name" value="GGCT-like"/>
</dbReference>
<dbReference type="OMA" id="GIWYFAY"/>
<evidence type="ECO:0000256" key="3">
    <source>
        <dbReference type="PIRSR" id="PIRSR617939-1"/>
    </source>
</evidence>
<evidence type="ECO:0000313" key="6">
    <source>
        <dbReference type="Proteomes" id="UP000028545"/>
    </source>
</evidence>